<dbReference type="Pfam" id="PF14759">
    <property type="entry name" value="Reductase_C"/>
    <property type="match status" value="1"/>
</dbReference>
<evidence type="ECO:0000256" key="1">
    <source>
        <dbReference type="ARBA" id="ARBA00001974"/>
    </source>
</evidence>
<evidence type="ECO:0000256" key="4">
    <source>
        <dbReference type="ARBA" id="ARBA00023002"/>
    </source>
</evidence>
<sequence length="441" mass="47613">MKKLLIVGGGHATAALLNQLHKQTSNGCFDWQVTVISAESTEAVNRPLLSKDYLSHKVGDDQLPLIASEVRQAMTSTLGLQWLTDCRVISVDRQRHQLQLYNGCKLEWDTLVLATGVRLRQLSLPGGDQPVSEMKGVFYLKTASQSQALRQALQHARQLTVIGGGFIGLEVAATARQQGVAVRVLESGERLLRRVVAAPVSHWFQQMHIEQGVELRLNSSLQHLLADDHGNVRAIQLASGDVLATDLVVVGVGVEPETGLAQSAGLACDNGILVNEQCQTSDPNIFAAGDGANRRHPLYQQRLRLESVENATHQGQLIAAMLTQSPLPPTAVPWFWSTQYDARLQIAGLSQGYDQLITRQAKGKPGISWLYLRQGRLLACDAVNRPADFLQAKKLIGSGQLLDPLQAADAAIPLGQCVAPVDPDDPNAGNSRTLATAAVAS</sequence>
<dbReference type="SUPFAM" id="SSF55424">
    <property type="entry name" value="FAD/NAD-linked reductases, dimerisation (C-terminal) domain"/>
    <property type="match status" value="1"/>
</dbReference>
<keyword evidence="2" id="KW-0285">Flavoprotein</keyword>
<organism evidence="7 8">
    <name type="scientific">Oceanobacter antarcticus</name>
    <dbReference type="NCBI Taxonomy" id="3133425"/>
    <lineage>
        <taxon>Bacteria</taxon>
        <taxon>Pseudomonadati</taxon>
        <taxon>Pseudomonadota</taxon>
        <taxon>Gammaproteobacteria</taxon>
        <taxon>Oceanospirillales</taxon>
        <taxon>Oceanospirillaceae</taxon>
        <taxon>Oceanobacter</taxon>
    </lineage>
</organism>
<keyword evidence="4" id="KW-0560">Oxidoreductase</keyword>
<dbReference type="PANTHER" id="PTHR43557">
    <property type="entry name" value="APOPTOSIS-INDUCING FACTOR 1"/>
    <property type="match status" value="1"/>
</dbReference>
<evidence type="ECO:0000259" key="6">
    <source>
        <dbReference type="Pfam" id="PF14759"/>
    </source>
</evidence>
<dbReference type="PRINTS" id="PR00469">
    <property type="entry name" value="PNDRDTASEII"/>
</dbReference>
<evidence type="ECO:0000256" key="3">
    <source>
        <dbReference type="ARBA" id="ARBA00022827"/>
    </source>
</evidence>
<dbReference type="RefSeq" id="WP_416207487.1">
    <property type="nucleotide sequence ID" value="NZ_JBBKTX010000038.1"/>
</dbReference>
<dbReference type="Gene3D" id="3.50.50.60">
    <property type="entry name" value="FAD/NAD(P)-binding domain"/>
    <property type="match status" value="2"/>
</dbReference>
<proteinExistence type="predicted"/>
<evidence type="ECO:0000313" key="7">
    <source>
        <dbReference type="EMBL" id="MFK4754672.1"/>
    </source>
</evidence>
<accession>A0ABW8NP97</accession>
<dbReference type="InterPro" id="IPR028202">
    <property type="entry name" value="Reductase_C"/>
</dbReference>
<evidence type="ECO:0000259" key="5">
    <source>
        <dbReference type="Pfam" id="PF07992"/>
    </source>
</evidence>
<reference evidence="7 8" key="1">
    <citation type="submission" date="2024-03" db="EMBL/GenBank/DDBJ databases">
        <title>High-quality draft genome sequence of Oceanobacter sp. wDCs-4.</title>
        <authorList>
            <person name="Dong C."/>
        </authorList>
    </citation>
    <scope>NUCLEOTIDE SEQUENCE [LARGE SCALE GENOMIC DNA]</scope>
    <source>
        <strain evidence="8">wDCs-4</strain>
    </source>
</reference>
<comment type="cofactor">
    <cofactor evidence="1">
        <name>FAD</name>
        <dbReference type="ChEBI" id="CHEBI:57692"/>
    </cofactor>
</comment>
<dbReference type="InterPro" id="IPR023753">
    <property type="entry name" value="FAD/NAD-binding_dom"/>
</dbReference>
<dbReference type="Pfam" id="PF07992">
    <property type="entry name" value="Pyr_redox_2"/>
    <property type="match status" value="1"/>
</dbReference>
<evidence type="ECO:0000256" key="2">
    <source>
        <dbReference type="ARBA" id="ARBA00022630"/>
    </source>
</evidence>
<feature type="domain" description="Reductase C-terminal" evidence="6">
    <location>
        <begin position="334"/>
        <end position="416"/>
    </location>
</feature>
<protein>
    <submittedName>
        <fullName evidence="7">FAD-dependent oxidoreductase</fullName>
    </submittedName>
</protein>
<dbReference type="PRINTS" id="PR00368">
    <property type="entry name" value="FADPNR"/>
</dbReference>
<dbReference type="Proteomes" id="UP001620597">
    <property type="component" value="Unassembled WGS sequence"/>
</dbReference>
<feature type="domain" description="FAD/NAD(P)-binding" evidence="5">
    <location>
        <begin position="3"/>
        <end position="315"/>
    </location>
</feature>
<dbReference type="SUPFAM" id="SSF51905">
    <property type="entry name" value="FAD/NAD(P)-binding domain"/>
    <property type="match status" value="1"/>
</dbReference>
<evidence type="ECO:0000313" key="8">
    <source>
        <dbReference type="Proteomes" id="UP001620597"/>
    </source>
</evidence>
<name>A0ABW8NP97_9GAMM</name>
<dbReference type="Gene3D" id="3.30.390.30">
    <property type="match status" value="1"/>
</dbReference>
<dbReference type="EMBL" id="JBBKTX010000038">
    <property type="protein sequence ID" value="MFK4754672.1"/>
    <property type="molecule type" value="Genomic_DNA"/>
</dbReference>
<keyword evidence="8" id="KW-1185">Reference proteome</keyword>
<dbReference type="InterPro" id="IPR016156">
    <property type="entry name" value="FAD/NAD-linked_Rdtase_dimer_sf"/>
</dbReference>
<dbReference type="InterPro" id="IPR050446">
    <property type="entry name" value="FAD-oxidoreductase/Apoptosis"/>
</dbReference>
<keyword evidence="3" id="KW-0274">FAD</keyword>
<dbReference type="InterPro" id="IPR036188">
    <property type="entry name" value="FAD/NAD-bd_sf"/>
</dbReference>
<dbReference type="PANTHER" id="PTHR43557:SF2">
    <property type="entry name" value="RIESKE DOMAIN-CONTAINING PROTEIN-RELATED"/>
    <property type="match status" value="1"/>
</dbReference>
<comment type="caution">
    <text evidence="7">The sequence shown here is derived from an EMBL/GenBank/DDBJ whole genome shotgun (WGS) entry which is preliminary data.</text>
</comment>
<gene>
    <name evidence="7" type="ORF">WG929_19915</name>
</gene>